<organism evidence="2 3">
    <name type="scientific">Rhodonia placenta</name>
    <dbReference type="NCBI Taxonomy" id="104341"/>
    <lineage>
        <taxon>Eukaryota</taxon>
        <taxon>Fungi</taxon>
        <taxon>Dikarya</taxon>
        <taxon>Basidiomycota</taxon>
        <taxon>Agaricomycotina</taxon>
        <taxon>Agaricomycetes</taxon>
        <taxon>Polyporales</taxon>
        <taxon>Adustoporiaceae</taxon>
        <taxon>Rhodonia</taxon>
    </lineage>
</organism>
<sequence length="56" mass="6108">MTKQTIALSPPQEGLPSIREVAPGFVQKAPTRRSSPINSSSVTTRDIHPVMSWYGV</sequence>
<reference evidence="2" key="1">
    <citation type="submission" date="2020-11" db="EMBL/GenBank/DDBJ databases">
        <authorList>
            <person name="Koelle M."/>
            <person name="Horta M.A.C."/>
            <person name="Nowrousian M."/>
            <person name="Ohm R.A."/>
            <person name="Benz P."/>
            <person name="Pilgard A."/>
        </authorList>
    </citation>
    <scope>NUCLEOTIDE SEQUENCE</scope>
    <source>
        <strain evidence="2">FPRL280</strain>
    </source>
</reference>
<evidence type="ECO:0000313" key="2">
    <source>
        <dbReference type="EMBL" id="KAF9817855.1"/>
    </source>
</evidence>
<evidence type="ECO:0000313" key="3">
    <source>
        <dbReference type="Proteomes" id="UP000639403"/>
    </source>
</evidence>
<gene>
    <name evidence="2" type="ORF">IEO21_03197</name>
</gene>
<feature type="compositionally biased region" description="Polar residues" evidence="1">
    <location>
        <begin position="32"/>
        <end position="43"/>
    </location>
</feature>
<dbReference type="EMBL" id="JADOXO010000037">
    <property type="protein sequence ID" value="KAF9817855.1"/>
    <property type="molecule type" value="Genomic_DNA"/>
</dbReference>
<accession>A0A8H7U4H5</accession>
<reference evidence="2" key="2">
    <citation type="journal article" name="Front. Microbiol.">
        <title>Degradative Capacity of Two Strains of Rhodonia placenta: From Phenotype to Genotype.</title>
        <authorList>
            <person name="Kolle M."/>
            <person name="Horta M.A.C."/>
            <person name="Nowrousian M."/>
            <person name="Ohm R.A."/>
            <person name="Benz J.P."/>
            <person name="Pilgard A."/>
        </authorList>
    </citation>
    <scope>NUCLEOTIDE SEQUENCE</scope>
    <source>
        <strain evidence="2">FPRL280</strain>
    </source>
</reference>
<dbReference type="AlphaFoldDB" id="A0A8H7U4H5"/>
<evidence type="ECO:0000256" key="1">
    <source>
        <dbReference type="SAM" id="MobiDB-lite"/>
    </source>
</evidence>
<dbReference type="Proteomes" id="UP000639403">
    <property type="component" value="Unassembled WGS sequence"/>
</dbReference>
<comment type="caution">
    <text evidence="2">The sequence shown here is derived from an EMBL/GenBank/DDBJ whole genome shotgun (WGS) entry which is preliminary data.</text>
</comment>
<name>A0A8H7U4H5_9APHY</name>
<proteinExistence type="predicted"/>
<feature type="region of interest" description="Disordered" evidence="1">
    <location>
        <begin position="1"/>
        <end position="43"/>
    </location>
</feature>
<protein>
    <submittedName>
        <fullName evidence="2">Uncharacterized protein</fullName>
    </submittedName>
</protein>